<organism evidence="1 2">
    <name type="scientific">Gossypium australe</name>
    <dbReference type="NCBI Taxonomy" id="47621"/>
    <lineage>
        <taxon>Eukaryota</taxon>
        <taxon>Viridiplantae</taxon>
        <taxon>Streptophyta</taxon>
        <taxon>Embryophyta</taxon>
        <taxon>Tracheophyta</taxon>
        <taxon>Spermatophyta</taxon>
        <taxon>Magnoliopsida</taxon>
        <taxon>eudicotyledons</taxon>
        <taxon>Gunneridae</taxon>
        <taxon>Pentapetalae</taxon>
        <taxon>rosids</taxon>
        <taxon>malvids</taxon>
        <taxon>Malvales</taxon>
        <taxon>Malvaceae</taxon>
        <taxon>Malvoideae</taxon>
        <taxon>Gossypium</taxon>
    </lineage>
</organism>
<sequence length="155" mass="17725">MLGVHFFDTFAHIARLETIRLLLAIVAQKGVFSWCSRKYEIVAQFTVEVECITATVAANQALWLRKVLLGLNFKEKECTEVFVDNQAAIAISNNLAFQGKTKHFNIKLFFLRYVQKEGSIELKYCKTDLQLDIFTKALPRSIFESLREILGICSN</sequence>
<dbReference type="EMBL" id="SMMG02000007">
    <property type="protein sequence ID" value="KAA3467634.1"/>
    <property type="molecule type" value="Genomic_DNA"/>
</dbReference>
<reference evidence="2" key="1">
    <citation type="journal article" date="2019" name="Plant Biotechnol. J.">
        <title>Genome sequencing of the Australian wild diploid species Gossypium australe highlights disease resistance and delayed gland morphogenesis.</title>
        <authorList>
            <person name="Cai Y."/>
            <person name="Cai X."/>
            <person name="Wang Q."/>
            <person name="Wang P."/>
            <person name="Zhang Y."/>
            <person name="Cai C."/>
            <person name="Xu Y."/>
            <person name="Wang K."/>
            <person name="Zhou Z."/>
            <person name="Wang C."/>
            <person name="Geng S."/>
            <person name="Li B."/>
            <person name="Dong Q."/>
            <person name="Hou Y."/>
            <person name="Wang H."/>
            <person name="Ai P."/>
            <person name="Liu Z."/>
            <person name="Yi F."/>
            <person name="Sun M."/>
            <person name="An G."/>
            <person name="Cheng J."/>
            <person name="Zhang Y."/>
            <person name="Shi Q."/>
            <person name="Xie Y."/>
            <person name="Shi X."/>
            <person name="Chang Y."/>
            <person name="Huang F."/>
            <person name="Chen Y."/>
            <person name="Hong S."/>
            <person name="Mi L."/>
            <person name="Sun Q."/>
            <person name="Zhang L."/>
            <person name="Zhou B."/>
            <person name="Peng R."/>
            <person name="Zhang X."/>
            <person name="Liu F."/>
        </authorList>
    </citation>
    <scope>NUCLEOTIDE SEQUENCE [LARGE SCALE GENOMIC DNA]</scope>
    <source>
        <strain evidence="2">cv. PA1801</strain>
    </source>
</reference>
<dbReference type="OrthoDB" id="1732376at2759"/>
<proteinExistence type="predicted"/>
<dbReference type="AlphaFoldDB" id="A0A5B6VF07"/>
<evidence type="ECO:0000313" key="1">
    <source>
        <dbReference type="EMBL" id="KAA3467634.1"/>
    </source>
</evidence>
<accession>A0A5B6VF07</accession>
<name>A0A5B6VF07_9ROSI</name>
<protein>
    <submittedName>
        <fullName evidence="1">Copia protein</fullName>
    </submittedName>
</protein>
<comment type="caution">
    <text evidence="1">The sequence shown here is derived from an EMBL/GenBank/DDBJ whole genome shotgun (WGS) entry which is preliminary data.</text>
</comment>
<dbReference type="PANTHER" id="PTHR11439">
    <property type="entry name" value="GAG-POL-RELATED RETROTRANSPOSON"/>
    <property type="match status" value="1"/>
</dbReference>
<dbReference type="PANTHER" id="PTHR11439:SF503">
    <property type="entry name" value="CYSTEINE-RICH RLK (RECEPTOR-LIKE PROTEIN KINASE) 8"/>
    <property type="match status" value="1"/>
</dbReference>
<evidence type="ECO:0000313" key="2">
    <source>
        <dbReference type="Proteomes" id="UP000325315"/>
    </source>
</evidence>
<gene>
    <name evidence="1" type="ORF">EPI10_002629</name>
</gene>
<keyword evidence="2" id="KW-1185">Reference proteome</keyword>
<dbReference type="Proteomes" id="UP000325315">
    <property type="component" value="Unassembled WGS sequence"/>
</dbReference>
<dbReference type="CDD" id="cd09272">
    <property type="entry name" value="RNase_HI_RT_Ty1"/>
    <property type="match status" value="1"/>
</dbReference>